<organism evidence="1">
    <name type="scientific">bioreactor metagenome</name>
    <dbReference type="NCBI Taxonomy" id="1076179"/>
    <lineage>
        <taxon>unclassified sequences</taxon>
        <taxon>metagenomes</taxon>
        <taxon>ecological metagenomes</taxon>
    </lineage>
</organism>
<name>A0A645DV85_9ZZZZ</name>
<accession>A0A645DV85</accession>
<proteinExistence type="predicted"/>
<evidence type="ECO:0000313" key="1">
    <source>
        <dbReference type="EMBL" id="MPM93266.1"/>
    </source>
</evidence>
<dbReference type="AlphaFoldDB" id="A0A645DV85"/>
<comment type="caution">
    <text evidence="1">The sequence shown here is derived from an EMBL/GenBank/DDBJ whole genome shotgun (WGS) entry which is preliminary data.</text>
</comment>
<reference evidence="1" key="1">
    <citation type="submission" date="2019-08" db="EMBL/GenBank/DDBJ databases">
        <authorList>
            <person name="Kucharzyk K."/>
            <person name="Murdoch R.W."/>
            <person name="Higgins S."/>
            <person name="Loffler F."/>
        </authorList>
    </citation>
    <scope>NUCLEOTIDE SEQUENCE</scope>
</reference>
<gene>
    <name evidence="1" type="ORF">SDC9_140402</name>
</gene>
<protein>
    <submittedName>
        <fullName evidence="1">Uncharacterized protein</fullName>
    </submittedName>
</protein>
<sequence length="66" mass="7732">MAHVPRRTVLVVGHGLYENRDPFRPVSFISHFAVRNRAVFTRRFLYDPLDVVVGHIVFLRLDNRVS</sequence>
<dbReference type="EMBL" id="VSSQ01040100">
    <property type="protein sequence ID" value="MPM93266.1"/>
    <property type="molecule type" value="Genomic_DNA"/>
</dbReference>